<dbReference type="EMBL" id="AHEV01000028">
    <property type="protein sequence ID" value="EJR35555.1"/>
    <property type="molecule type" value="Genomic_DNA"/>
</dbReference>
<dbReference type="Pfam" id="PF04740">
    <property type="entry name" value="LXG"/>
    <property type="match status" value="1"/>
</dbReference>
<evidence type="ECO:0000313" key="7">
    <source>
        <dbReference type="EMBL" id="EJR35555.1"/>
    </source>
</evidence>
<comment type="caution">
    <text evidence="7">The sequence shown here is derived from an EMBL/GenBank/DDBJ whole genome shotgun (WGS) entry which is preliminary data.</text>
</comment>
<keyword evidence="3" id="KW-0472">Membrane</keyword>
<reference evidence="7 8" key="1">
    <citation type="submission" date="2012-04" db="EMBL/GenBank/DDBJ databases">
        <title>The Genome Sequence of Bacillus cereus VD078.</title>
        <authorList>
            <consortium name="The Broad Institute Genome Sequencing Platform"/>
            <consortium name="The Broad Institute Genome Sequencing Center for Infectious Disease"/>
            <person name="Feldgarden M."/>
            <person name="Van der Auwera G.A."/>
            <person name="Mahillon J."/>
            <person name="Duprez V."/>
            <person name="Timmery S."/>
            <person name="Mattelet C."/>
            <person name="Dierick K."/>
            <person name="Sun M."/>
            <person name="Yu Z."/>
            <person name="Zhu L."/>
            <person name="Hu X."/>
            <person name="Shank E.B."/>
            <person name="Swiecicka I."/>
            <person name="Hansen B.M."/>
            <person name="Andrup L."/>
            <person name="Young S.K."/>
            <person name="Zeng Q."/>
            <person name="Gargeya S."/>
            <person name="Fitzgerald M."/>
            <person name="Haas B."/>
            <person name="Abouelleil A."/>
            <person name="Alvarado L."/>
            <person name="Arachchi H.M."/>
            <person name="Berlin A."/>
            <person name="Chapman S.B."/>
            <person name="Goldberg J."/>
            <person name="Griggs A."/>
            <person name="Gujja S."/>
            <person name="Hansen M."/>
            <person name="Howarth C."/>
            <person name="Imamovic A."/>
            <person name="Larimer J."/>
            <person name="McCowen C."/>
            <person name="Montmayeur A."/>
            <person name="Murphy C."/>
            <person name="Neiman D."/>
            <person name="Pearson M."/>
            <person name="Priest M."/>
            <person name="Roberts A."/>
            <person name="Saif S."/>
            <person name="Shea T."/>
            <person name="Sisk P."/>
            <person name="Sykes S."/>
            <person name="Wortman J."/>
            <person name="Nusbaum C."/>
            <person name="Birren B."/>
        </authorList>
    </citation>
    <scope>NUCLEOTIDE SEQUENCE [LARGE SCALE GENOMIC DNA]</scope>
    <source>
        <strain evidence="7 8">VD078</strain>
    </source>
</reference>
<comment type="similarity">
    <text evidence="4">In the N-terminal section; belongs to the LXG family.</text>
</comment>
<evidence type="ECO:0000259" key="6">
    <source>
        <dbReference type="PROSITE" id="PS51756"/>
    </source>
</evidence>
<dbReference type="AlphaFoldDB" id="A0ABC9QYI7"/>
<dbReference type="InterPro" id="IPR006829">
    <property type="entry name" value="LXG_dom"/>
</dbReference>
<dbReference type="InterPro" id="IPR044927">
    <property type="entry name" value="Endonuclea_NS_2"/>
</dbReference>
<sequence>MSLNMYLGEVQSQTQSMNAVCIATIQGMEQAIQSIDAFAVDTVLQGQTYSSAKSFFVQTFRPLAQGIIYLCEELIRQNNAFPSQFQSQVASTDVIEHEILEQIREIDRMKTSMEAVNQAMPIPGMDAMANLFTVMRKKLQEKLEHLYEFNYTSSNNYDTALQLAASIATGLAEVQSGKGFSPASGTFSTQGLNMEWTTSIQAIGEKITRKTDNSVISSLSGDNIEDNEMFGKPSEKSMLRKIWDGIYVGSGQFIGGIVEGFDSLDDTVTKENIKYAIGHPLETAYTMCNTFSDSFMNDVWYGDLESGTKWGTNIFMELGLGWIGDKGISQVGKVTTLGEGANLAKFSEGITSVSNQIPLKDRFAFTDGSGGRSRFNMPEFNQAKDTLLSAKVKYGDHYERVKRRKVLAPDVEYTSPSGHTYKTDSERRITSVEGELKIGDAKRNPYAQRKAGQNGPNGRNDRLKDDDGGHLIASMFEGSGDIDNLVAMNSQINRSGGKWYSLEQKWSQALADGKTVKVKIEPIYSDDSIRPSQFKIAYEINGEIKKIRMKNQSGG</sequence>
<dbReference type="InterPro" id="IPR051768">
    <property type="entry name" value="Bact_secretion_toxin"/>
</dbReference>
<dbReference type="PANTHER" id="PTHR34976">
    <property type="entry name" value="RIBONUCLEASE YQCG-RELATED"/>
    <property type="match status" value="1"/>
</dbReference>
<accession>A0ABC9QYI7</accession>
<evidence type="ECO:0000256" key="5">
    <source>
        <dbReference type="SAM" id="MobiDB-lite"/>
    </source>
</evidence>
<evidence type="ECO:0000256" key="3">
    <source>
        <dbReference type="ARBA" id="ARBA00023136"/>
    </source>
</evidence>
<proteinExistence type="inferred from homology"/>
<dbReference type="Gene3D" id="3.40.570.10">
    <property type="entry name" value="Extracellular Endonuclease, subunit A"/>
    <property type="match status" value="1"/>
</dbReference>
<comment type="subcellular location">
    <subcellularLocation>
        <location evidence="1">Cell membrane</location>
    </subcellularLocation>
</comment>
<organism evidence="7 8">
    <name type="scientific">Bacillus mycoides</name>
    <dbReference type="NCBI Taxonomy" id="1405"/>
    <lineage>
        <taxon>Bacteria</taxon>
        <taxon>Bacillati</taxon>
        <taxon>Bacillota</taxon>
        <taxon>Bacilli</taxon>
        <taxon>Bacillales</taxon>
        <taxon>Bacillaceae</taxon>
        <taxon>Bacillus</taxon>
        <taxon>Bacillus cereus group</taxon>
    </lineage>
</organism>
<dbReference type="InterPro" id="IPR044929">
    <property type="entry name" value="DNA/RNA_non-sp_Endonuclease_sf"/>
</dbReference>
<feature type="domain" description="LXG" evidence="6">
    <location>
        <begin position="1"/>
        <end position="217"/>
    </location>
</feature>
<name>A0ABC9QYI7_BACMY</name>
<dbReference type="PROSITE" id="PS51756">
    <property type="entry name" value="LXG"/>
    <property type="match status" value="1"/>
</dbReference>
<feature type="region of interest" description="Disordered" evidence="5">
    <location>
        <begin position="435"/>
        <end position="467"/>
    </location>
</feature>
<dbReference type="RefSeq" id="WP_002169048.1">
    <property type="nucleotide sequence ID" value="NZ_JH792251.1"/>
</dbReference>
<dbReference type="GO" id="GO:0005886">
    <property type="term" value="C:plasma membrane"/>
    <property type="evidence" value="ECO:0007669"/>
    <property type="project" value="UniProtKB-SubCell"/>
</dbReference>
<dbReference type="Proteomes" id="UP000006976">
    <property type="component" value="Unassembled WGS sequence"/>
</dbReference>
<dbReference type="PANTHER" id="PTHR34976:SF1">
    <property type="entry name" value="TOXIN BC_0920"/>
    <property type="match status" value="1"/>
</dbReference>
<evidence type="ECO:0000313" key="8">
    <source>
        <dbReference type="Proteomes" id="UP000006976"/>
    </source>
</evidence>
<evidence type="ECO:0000256" key="2">
    <source>
        <dbReference type="ARBA" id="ARBA00022475"/>
    </source>
</evidence>
<evidence type="ECO:0000256" key="1">
    <source>
        <dbReference type="ARBA" id="ARBA00004236"/>
    </source>
</evidence>
<dbReference type="Pfam" id="PF13930">
    <property type="entry name" value="Endonuclea_NS_2"/>
    <property type="match status" value="1"/>
</dbReference>
<evidence type="ECO:0000256" key="4">
    <source>
        <dbReference type="ARBA" id="ARBA00034117"/>
    </source>
</evidence>
<keyword evidence="2" id="KW-1003">Cell membrane</keyword>
<gene>
    <name evidence="7" type="ORF">III_04442</name>
</gene>
<protein>
    <recommendedName>
        <fullName evidence="6">LXG domain-containing protein</fullName>
    </recommendedName>
</protein>